<gene>
    <name evidence="2" type="ORF">LTR05_000829</name>
</gene>
<feature type="region of interest" description="Disordered" evidence="1">
    <location>
        <begin position="156"/>
        <end position="224"/>
    </location>
</feature>
<reference evidence="2 3" key="1">
    <citation type="submission" date="2023-08" db="EMBL/GenBank/DDBJ databases">
        <title>Black Yeasts Isolated from many extreme environments.</title>
        <authorList>
            <person name="Coleine C."/>
            <person name="Stajich J.E."/>
            <person name="Selbmann L."/>
        </authorList>
    </citation>
    <scope>NUCLEOTIDE SEQUENCE [LARGE SCALE GENOMIC DNA]</scope>
    <source>
        <strain evidence="2 3">CCFEE 5910</strain>
    </source>
</reference>
<evidence type="ECO:0000313" key="3">
    <source>
        <dbReference type="Proteomes" id="UP001309876"/>
    </source>
</evidence>
<feature type="compositionally biased region" description="Basic and acidic residues" evidence="1">
    <location>
        <begin position="156"/>
        <end position="167"/>
    </location>
</feature>
<evidence type="ECO:0000313" key="2">
    <source>
        <dbReference type="EMBL" id="KAK5090654.1"/>
    </source>
</evidence>
<name>A0AAN7T545_9EURO</name>
<keyword evidence="3" id="KW-1185">Reference proteome</keyword>
<protein>
    <submittedName>
        <fullName evidence="2">Uncharacterized protein</fullName>
    </submittedName>
</protein>
<organism evidence="2 3">
    <name type="scientific">Lithohypha guttulata</name>
    <dbReference type="NCBI Taxonomy" id="1690604"/>
    <lineage>
        <taxon>Eukaryota</taxon>
        <taxon>Fungi</taxon>
        <taxon>Dikarya</taxon>
        <taxon>Ascomycota</taxon>
        <taxon>Pezizomycotina</taxon>
        <taxon>Eurotiomycetes</taxon>
        <taxon>Chaetothyriomycetidae</taxon>
        <taxon>Chaetothyriales</taxon>
        <taxon>Trichomeriaceae</taxon>
        <taxon>Lithohypha</taxon>
    </lineage>
</organism>
<comment type="caution">
    <text evidence="2">The sequence shown here is derived from an EMBL/GenBank/DDBJ whole genome shotgun (WGS) entry which is preliminary data.</text>
</comment>
<proteinExistence type="predicted"/>
<evidence type="ECO:0000256" key="1">
    <source>
        <dbReference type="SAM" id="MobiDB-lite"/>
    </source>
</evidence>
<dbReference type="Proteomes" id="UP001309876">
    <property type="component" value="Unassembled WGS sequence"/>
</dbReference>
<dbReference type="AlphaFoldDB" id="A0AAN7T545"/>
<accession>A0AAN7T545</accession>
<dbReference type="EMBL" id="JAVRRJ010000001">
    <property type="protein sequence ID" value="KAK5090654.1"/>
    <property type="molecule type" value="Genomic_DNA"/>
</dbReference>
<sequence>MAGLVPLLETIVHSSTRLTHLQAHTLLSNFLQEADVNPAYRPDAVLTQHGPQAAGVGSQSNLTLNHLDRILKGIAGKRIGGIEFDYGEGPVKRKRKANEDAAFTSSPPVAATGQNVARAGEEVVETEEADGTSEAAVVGHETDDWQDKEQFEHAQIDETADQGERNTADAGSARADEVVDGTEGGSVAGPAMTLTGKEARKSAKSQRRRKERQEKNKAVKGTKS</sequence>